<evidence type="ECO:0000256" key="4">
    <source>
        <dbReference type="SAM" id="SignalP"/>
    </source>
</evidence>
<evidence type="ECO:0000256" key="3">
    <source>
        <dbReference type="ARBA" id="ARBA00022801"/>
    </source>
</evidence>
<feature type="chain" id="PRO_5027035207" evidence="4">
    <location>
        <begin position="42"/>
        <end position="284"/>
    </location>
</feature>
<dbReference type="AlphaFoldDB" id="A0A6J4NS66"/>
<dbReference type="Gene3D" id="1.10.530.10">
    <property type="match status" value="1"/>
</dbReference>
<keyword evidence="3" id="KW-0378">Hydrolase</keyword>
<dbReference type="PROSITE" id="PS51109">
    <property type="entry name" value="G5"/>
    <property type="match status" value="1"/>
</dbReference>
<keyword evidence="2 4" id="KW-0732">Signal</keyword>
<feature type="signal peptide" evidence="4">
    <location>
        <begin position="1"/>
        <end position="41"/>
    </location>
</feature>
<dbReference type="InterPro" id="IPR023346">
    <property type="entry name" value="Lysozyme-like_dom_sf"/>
</dbReference>
<dbReference type="InterPro" id="IPR011098">
    <property type="entry name" value="G5_dom"/>
</dbReference>
<proteinExistence type="inferred from homology"/>
<evidence type="ECO:0000256" key="1">
    <source>
        <dbReference type="ARBA" id="ARBA00010830"/>
    </source>
</evidence>
<organism evidence="6">
    <name type="scientific">uncultured Nocardioides sp</name>
    <dbReference type="NCBI Taxonomy" id="198441"/>
    <lineage>
        <taxon>Bacteria</taxon>
        <taxon>Bacillati</taxon>
        <taxon>Actinomycetota</taxon>
        <taxon>Actinomycetes</taxon>
        <taxon>Propionibacteriales</taxon>
        <taxon>Nocardioidaceae</taxon>
        <taxon>Nocardioides</taxon>
        <taxon>environmental samples</taxon>
    </lineage>
</organism>
<dbReference type="Pfam" id="PF06737">
    <property type="entry name" value="Transglycosylas"/>
    <property type="match status" value="1"/>
</dbReference>
<dbReference type="InterPro" id="IPR010618">
    <property type="entry name" value="RPF"/>
</dbReference>
<evidence type="ECO:0000313" key="6">
    <source>
        <dbReference type="EMBL" id="CAA9395408.1"/>
    </source>
</evidence>
<dbReference type="EMBL" id="CADCUM010000102">
    <property type="protein sequence ID" value="CAA9395408.1"/>
    <property type="molecule type" value="Genomic_DNA"/>
</dbReference>
<dbReference type="SUPFAM" id="SSF53955">
    <property type="entry name" value="Lysozyme-like"/>
    <property type="match status" value="1"/>
</dbReference>
<name>A0A6J4NS66_9ACTN</name>
<dbReference type="GO" id="GO:0016787">
    <property type="term" value="F:hydrolase activity"/>
    <property type="evidence" value="ECO:0007669"/>
    <property type="project" value="UniProtKB-KW"/>
</dbReference>
<reference evidence="6" key="1">
    <citation type="submission" date="2020-02" db="EMBL/GenBank/DDBJ databases">
        <authorList>
            <person name="Meier V. D."/>
        </authorList>
    </citation>
    <scope>NUCLEOTIDE SEQUENCE</scope>
    <source>
        <strain evidence="6">AVDCRST_MAG32</strain>
    </source>
</reference>
<dbReference type="CDD" id="cd13925">
    <property type="entry name" value="RPF"/>
    <property type="match status" value="1"/>
</dbReference>
<feature type="domain" description="G5" evidence="5">
    <location>
        <begin position="122"/>
        <end position="202"/>
    </location>
</feature>
<dbReference type="Pfam" id="PF07501">
    <property type="entry name" value="G5"/>
    <property type="match status" value="1"/>
</dbReference>
<evidence type="ECO:0000259" key="5">
    <source>
        <dbReference type="PROSITE" id="PS51109"/>
    </source>
</evidence>
<dbReference type="Gene3D" id="2.20.230.10">
    <property type="entry name" value="Resuscitation-promoting factor rpfb"/>
    <property type="match status" value="1"/>
</dbReference>
<comment type="similarity">
    <text evidence="1">Belongs to the transglycosylase family. Rpf subfamily.</text>
</comment>
<evidence type="ECO:0000256" key="2">
    <source>
        <dbReference type="ARBA" id="ARBA00022729"/>
    </source>
</evidence>
<accession>A0A6J4NS66</accession>
<dbReference type="SMART" id="SM01208">
    <property type="entry name" value="G5"/>
    <property type="match status" value="1"/>
</dbReference>
<gene>
    <name evidence="6" type="ORF">AVDCRST_MAG32-2595</name>
</gene>
<sequence>MRVTPPSTVSRTALSGRLRAIATTTAAAALTLTLAPGVAAAQETGAGTVDGSSRAAEQVSVRVKVATRPAVRVAVVRRAWPSRVLATQDVAVDGNDLVEVLRDGREVAGPRKRVRQGDTVRLVVVEKRRTTQRVRVPARVVEVPTTKLAPGRRKVVREGRAGVQRVVVVRTFHNGERATYRVASRGWVREPRAKRVLVGRRPLSVPGADGLNWGALANCESSGNPRAVNPAGYYGLYQFNVATWRSVGGSGMPHHASAGEQTFRAKLLYKSRGRSPWPHCGRLL</sequence>
<protein>
    <submittedName>
        <fullName evidence="6">Cell wall-binding protein</fullName>
    </submittedName>
</protein>